<dbReference type="InterPro" id="IPR050882">
    <property type="entry name" value="Prepilin_peptidase/N-MTase"/>
</dbReference>
<protein>
    <submittedName>
        <fullName evidence="4">Prepilin peptidase</fullName>
    </submittedName>
</protein>
<reference evidence="4 5" key="1">
    <citation type="submission" date="2019-01" db="EMBL/GenBank/DDBJ databases">
        <title>High-quality draft genome of. Pseudomonas songnenensis str. L103, a full-fledged denitrifier isolated from 100 meters deep aquifer in a heavily nitrogen fertilized agricultural area.</title>
        <authorList>
            <person name="Liu M."/>
            <person name="Liu B."/>
        </authorList>
    </citation>
    <scope>NUCLEOTIDE SEQUENCE [LARGE SCALE GENOMIC DNA]</scope>
    <source>
        <strain evidence="4 5">L103</strain>
    </source>
</reference>
<dbReference type="GO" id="GO:0006465">
    <property type="term" value="P:signal peptide processing"/>
    <property type="evidence" value="ECO:0007669"/>
    <property type="project" value="TreeGrafter"/>
</dbReference>
<evidence type="ECO:0000256" key="2">
    <source>
        <dbReference type="SAM" id="Phobius"/>
    </source>
</evidence>
<evidence type="ECO:0000259" key="3">
    <source>
        <dbReference type="Pfam" id="PF01478"/>
    </source>
</evidence>
<dbReference type="OrthoDB" id="5508079at2"/>
<feature type="transmembrane region" description="Helical" evidence="2">
    <location>
        <begin position="147"/>
        <end position="166"/>
    </location>
</feature>
<comment type="similarity">
    <text evidence="1">Belongs to the peptidase A24 family.</text>
</comment>
<dbReference type="EMBL" id="RWYU02000011">
    <property type="protein sequence ID" value="RYJ59491.1"/>
    <property type="molecule type" value="Genomic_DNA"/>
</dbReference>
<feature type="transmembrane region" description="Helical" evidence="2">
    <location>
        <begin position="29"/>
        <end position="47"/>
    </location>
</feature>
<sequence length="168" mass="17649">MAIEWIVLLSLAGYAALIDFRKHRIPNSLVVLGIAAGLAGQVFGAGWSGLGTSAISAAIGFAIFIPLYALGGMAAGDVKLMAMVGTFMAPQQALLASLLALMAGGVGGLLLIAMHGQLRQTLIRYTVMLGTHRYLVPAKDEVAGKRFPYAIAILLGTLGSMLWFEFAR</sequence>
<gene>
    <name evidence="4" type="ORF">EJA06_021745</name>
</gene>
<dbReference type="PANTHER" id="PTHR30487:SF0">
    <property type="entry name" value="PREPILIN LEADER PEPTIDASE_N-METHYLTRANSFERASE-RELATED"/>
    <property type="match status" value="1"/>
</dbReference>
<dbReference type="RefSeq" id="WP_126190670.1">
    <property type="nucleotide sequence ID" value="NZ_RWYU02000011.1"/>
</dbReference>
<evidence type="ECO:0000313" key="5">
    <source>
        <dbReference type="Proteomes" id="UP000282800"/>
    </source>
</evidence>
<dbReference type="InterPro" id="IPR000045">
    <property type="entry name" value="Prepilin_IV_endopep_pep"/>
</dbReference>
<dbReference type="PANTHER" id="PTHR30487">
    <property type="entry name" value="TYPE 4 PREPILIN-LIKE PROTEINS LEADER PEPTIDE-PROCESSING ENZYME"/>
    <property type="match status" value="1"/>
</dbReference>
<keyword evidence="2" id="KW-0812">Transmembrane</keyword>
<comment type="caution">
    <text evidence="4">The sequence shown here is derived from an EMBL/GenBank/DDBJ whole genome shotgun (WGS) entry which is preliminary data.</text>
</comment>
<name>A0A482UC26_9PSED</name>
<accession>A0A482UC26</accession>
<evidence type="ECO:0000256" key="1">
    <source>
        <dbReference type="ARBA" id="ARBA00005801"/>
    </source>
</evidence>
<dbReference type="AlphaFoldDB" id="A0A482UC26"/>
<feature type="transmembrane region" description="Helical" evidence="2">
    <location>
        <begin position="93"/>
        <end position="114"/>
    </location>
</feature>
<keyword evidence="2" id="KW-0472">Membrane</keyword>
<dbReference type="Proteomes" id="UP000282800">
    <property type="component" value="Unassembled WGS sequence"/>
</dbReference>
<proteinExistence type="inferred from homology"/>
<feature type="domain" description="Prepilin type IV endopeptidase peptidase" evidence="3">
    <location>
        <begin position="6"/>
        <end position="108"/>
    </location>
</feature>
<organism evidence="4 5">
    <name type="scientific">Pseudomonas songnenensis</name>
    <dbReference type="NCBI Taxonomy" id="1176259"/>
    <lineage>
        <taxon>Bacteria</taxon>
        <taxon>Pseudomonadati</taxon>
        <taxon>Pseudomonadota</taxon>
        <taxon>Gammaproteobacteria</taxon>
        <taxon>Pseudomonadales</taxon>
        <taxon>Pseudomonadaceae</taxon>
        <taxon>Pseudomonas</taxon>
    </lineage>
</organism>
<dbReference type="Gene3D" id="1.20.120.1220">
    <property type="match status" value="1"/>
</dbReference>
<evidence type="ECO:0000313" key="4">
    <source>
        <dbReference type="EMBL" id="RYJ59491.1"/>
    </source>
</evidence>
<dbReference type="GO" id="GO:0005886">
    <property type="term" value="C:plasma membrane"/>
    <property type="evidence" value="ECO:0007669"/>
    <property type="project" value="TreeGrafter"/>
</dbReference>
<dbReference type="GO" id="GO:0004190">
    <property type="term" value="F:aspartic-type endopeptidase activity"/>
    <property type="evidence" value="ECO:0007669"/>
    <property type="project" value="InterPro"/>
</dbReference>
<dbReference type="Pfam" id="PF01478">
    <property type="entry name" value="Peptidase_A24"/>
    <property type="match status" value="1"/>
</dbReference>
<keyword evidence="2" id="KW-1133">Transmembrane helix</keyword>
<feature type="transmembrane region" description="Helical" evidence="2">
    <location>
        <begin position="53"/>
        <end position="72"/>
    </location>
</feature>